<evidence type="ECO:0000313" key="1">
    <source>
        <dbReference type="EMBL" id="KAF9441505.1"/>
    </source>
</evidence>
<protein>
    <submittedName>
        <fullName evidence="1">Uncharacterized protein</fullName>
    </submittedName>
</protein>
<dbReference type="EMBL" id="MU151884">
    <property type="protein sequence ID" value="KAF9441505.1"/>
    <property type="molecule type" value="Genomic_DNA"/>
</dbReference>
<organism evidence="1 2">
    <name type="scientific">Macrolepiota fuliginosa MF-IS2</name>
    <dbReference type="NCBI Taxonomy" id="1400762"/>
    <lineage>
        <taxon>Eukaryota</taxon>
        <taxon>Fungi</taxon>
        <taxon>Dikarya</taxon>
        <taxon>Basidiomycota</taxon>
        <taxon>Agaricomycotina</taxon>
        <taxon>Agaricomycetes</taxon>
        <taxon>Agaricomycetidae</taxon>
        <taxon>Agaricales</taxon>
        <taxon>Agaricineae</taxon>
        <taxon>Agaricaceae</taxon>
        <taxon>Macrolepiota</taxon>
    </lineage>
</organism>
<dbReference type="AlphaFoldDB" id="A0A9P6BXI5"/>
<sequence length="163" mass="18063">MAICSNAGECVQVYEDLLTMNFTLVGDHTPHGNCNQESDTIISDIEEEEEVIDVNTVVYCLSIHGQWCEKNRHIIESDKECDALINNLRLFTELFGLIPAPHKCPPPPPPCTWPHQDDAPLHWCPPPTPPCVHLHQDDAPLCPCLHAKDAPSSPLSAPSSEQQ</sequence>
<dbReference type="Proteomes" id="UP000807342">
    <property type="component" value="Unassembled WGS sequence"/>
</dbReference>
<name>A0A9P6BXI5_9AGAR</name>
<gene>
    <name evidence="1" type="ORF">P691DRAFT_766206</name>
</gene>
<keyword evidence="2" id="KW-1185">Reference proteome</keyword>
<evidence type="ECO:0000313" key="2">
    <source>
        <dbReference type="Proteomes" id="UP000807342"/>
    </source>
</evidence>
<proteinExistence type="predicted"/>
<comment type="caution">
    <text evidence="1">The sequence shown here is derived from an EMBL/GenBank/DDBJ whole genome shotgun (WGS) entry which is preliminary data.</text>
</comment>
<accession>A0A9P6BXI5</accession>
<reference evidence="1" key="1">
    <citation type="submission" date="2020-11" db="EMBL/GenBank/DDBJ databases">
        <authorList>
            <consortium name="DOE Joint Genome Institute"/>
            <person name="Ahrendt S."/>
            <person name="Riley R."/>
            <person name="Andreopoulos W."/>
            <person name="Labutti K."/>
            <person name="Pangilinan J."/>
            <person name="Ruiz-Duenas F.J."/>
            <person name="Barrasa J.M."/>
            <person name="Sanchez-Garcia M."/>
            <person name="Camarero S."/>
            <person name="Miyauchi S."/>
            <person name="Serrano A."/>
            <person name="Linde D."/>
            <person name="Babiker R."/>
            <person name="Drula E."/>
            <person name="Ayuso-Fernandez I."/>
            <person name="Pacheco R."/>
            <person name="Padilla G."/>
            <person name="Ferreira P."/>
            <person name="Barriuso J."/>
            <person name="Kellner H."/>
            <person name="Castanera R."/>
            <person name="Alfaro M."/>
            <person name="Ramirez L."/>
            <person name="Pisabarro A.G."/>
            <person name="Kuo A."/>
            <person name="Tritt A."/>
            <person name="Lipzen A."/>
            <person name="He G."/>
            <person name="Yan M."/>
            <person name="Ng V."/>
            <person name="Cullen D."/>
            <person name="Martin F."/>
            <person name="Rosso M.-N."/>
            <person name="Henrissat B."/>
            <person name="Hibbett D."/>
            <person name="Martinez A.T."/>
            <person name="Grigoriev I.V."/>
        </authorList>
    </citation>
    <scope>NUCLEOTIDE SEQUENCE</scope>
    <source>
        <strain evidence="1">MF-IS2</strain>
    </source>
</reference>